<dbReference type="AlphaFoldDB" id="A0A9P6K463"/>
<keyword evidence="3" id="KW-1185">Reference proteome</keyword>
<accession>A0A9P6K463</accession>
<evidence type="ECO:0000313" key="2">
    <source>
        <dbReference type="EMBL" id="KAF9545496.1"/>
    </source>
</evidence>
<protein>
    <submittedName>
        <fullName evidence="2">Uncharacterized protein</fullName>
    </submittedName>
</protein>
<comment type="caution">
    <text evidence="2">The sequence shown here is derived from an EMBL/GenBank/DDBJ whole genome shotgun (WGS) entry which is preliminary data.</text>
</comment>
<proteinExistence type="predicted"/>
<gene>
    <name evidence="2" type="ORF">EC957_010912</name>
</gene>
<reference evidence="2" key="1">
    <citation type="journal article" date="2020" name="Fungal Divers.">
        <title>Resolving the Mortierellaceae phylogeny through synthesis of multi-gene phylogenetics and phylogenomics.</title>
        <authorList>
            <person name="Vandepol N."/>
            <person name="Liber J."/>
            <person name="Desiro A."/>
            <person name="Na H."/>
            <person name="Kennedy M."/>
            <person name="Barry K."/>
            <person name="Grigoriev I.V."/>
            <person name="Miller A.N."/>
            <person name="O'Donnell K."/>
            <person name="Stajich J.E."/>
            <person name="Bonito G."/>
        </authorList>
    </citation>
    <scope>NUCLEOTIDE SEQUENCE</scope>
    <source>
        <strain evidence="2">NRRL 2591</strain>
    </source>
</reference>
<dbReference type="EMBL" id="JAAAXW010000071">
    <property type="protein sequence ID" value="KAF9545496.1"/>
    <property type="molecule type" value="Genomic_DNA"/>
</dbReference>
<feature type="compositionally biased region" description="Basic and acidic residues" evidence="1">
    <location>
        <begin position="53"/>
        <end position="85"/>
    </location>
</feature>
<name>A0A9P6K463_9FUNG</name>
<evidence type="ECO:0000256" key="1">
    <source>
        <dbReference type="SAM" id="MobiDB-lite"/>
    </source>
</evidence>
<dbReference type="Proteomes" id="UP000723463">
    <property type="component" value="Unassembled WGS sequence"/>
</dbReference>
<sequence>MTCSVGGEDPFKKLGLKPYSPIWLPSRTPSFEMMRQRSYSPNPRHGMAIRPSPVHDGDDVIGKDDRDILGFDLHEPLKEEKDKSNKKNLTTAAGKERQESGSSRLYERFGSIKKRSSPLLPDHYDDLEDYDAEEVNIQMADAKINCMSTTKQPRLDHAQDQSQPRIQLGPTTTAKAPPLPFGLTTTTATMITPTASNFMGTGGSLPRSITPILTTSHITIGVIHSSTKPSKTTTIRTTNIIITATKPTVHACRDHGPPTAETTTSIQVGSTTPEMDSILATVAMAMRGTTGFNM</sequence>
<feature type="region of interest" description="Disordered" evidence="1">
    <location>
        <begin position="36"/>
        <end position="109"/>
    </location>
</feature>
<evidence type="ECO:0000313" key="3">
    <source>
        <dbReference type="Proteomes" id="UP000723463"/>
    </source>
</evidence>
<organism evidence="2 3">
    <name type="scientific">Mortierella hygrophila</name>
    <dbReference type="NCBI Taxonomy" id="979708"/>
    <lineage>
        <taxon>Eukaryota</taxon>
        <taxon>Fungi</taxon>
        <taxon>Fungi incertae sedis</taxon>
        <taxon>Mucoromycota</taxon>
        <taxon>Mortierellomycotina</taxon>
        <taxon>Mortierellomycetes</taxon>
        <taxon>Mortierellales</taxon>
        <taxon>Mortierellaceae</taxon>
        <taxon>Mortierella</taxon>
    </lineage>
</organism>